<evidence type="ECO:0000313" key="3">
    <source>
        <dbReference type="Proteomes" id="UP000807716"/>
    </source>
</evidence>
<evidence type="ECO:0000256" key="1">
    <source>
        <dbReference type="SAM" id="MobiDB-lite"/>
    </source>
</evidence>
<feature type="region of interest" description="Disordered" evidence="1">
    <location>
        <begin position="97"/>
        <end position="136"/>
    </location>
</feature>
<accession>A0A9P6PL04</accession>
<comment type="caution">
    <text evidence="2">The sequence shown here is derived from an EMBL/GenBank/DDBJ whole genome shotgun (WGS) entry which is preliminary data.</text>
</comment>
<feature type="compositionally biased region" description="Low complexity" evidence="1">
    <location>
        <begin position="33"/>
        <end position="46"/>
    </location>
</feature>
<dbReference type="AlphaFoldDB" id="A0A9P6PL04"/>
<feature type="compositionally biased region" description="Polar residues" evidence="1">
    <location>
        <begin position="50"/>
        <end position="68"/>
    </location>
</feature>
<feature type="compositionally biased region" description="Basic and acidic residues" evidence="1">
    <location>
        <begin position="74"/>
        <end position="83"/>
    </location>
</feature>
<reference evidence="2" key="1">
    <citation type="journal article" date="2020" name="Fungal Divers.">
        <title>Resolving the Mortierellaceae phylogeny through synthesis of multi-gene phylogenetics and phylogenomics.</title>
        <authorList>
            <person name="Vandepol N."/>
            <person name="Liber J."/>
            <person name="Desiro A."/>
            <person name="Na H."/>
            <person name="Kennedy M."/>
            <person name="Barry K."/>
            <person name="Grigoriev I.V."/>
            <person name="Miller A.N."/>
            <person name="O'Donnell K."/>
            <person name="Stajich J.E."/>
            <person name="Bonito G."/>
        </authorList>
    </citation>
    <scope>NUCLEOTIDE SEQUENCE</scope>
    <source>
        <strain evidence="2">BC1065</strain>
    </source>
</reference>
<proteinExistence type="predicted"/>
<sequence>MPNITNEKRPREDDSTASHSNSKRRRDNRHETMTAATSKSTISSKIRLPQDTQLQHRNFHITSQSPNNGYYRAPARDHDDHNNYNAYIRDDRYRSSYHRRARSPVQWTKDRHGVPQANTARTQANTPTLGRRARRS</sequence>
<organism evidence="2 3">
    <name type="scientific">Actinomortierella ambigua</name>
    <dbReference type="NCBI Taxonomy" id="1343610"/>
    <lineage>
        <taxon>Eukaryota</taxon>
        <taxon>Fungi</taxon>
        <taxon>Fungi incertae sedis</taxon>
        <taxon>Mucoromycota</taxon>
        <taxon>Mortierellomycotina</taxon>
        <taxon>Mortierellomycetes</taxon>
        <taxon>Mortierellales</taxon>
        <taxon>Mortierellaceae</taxon>
        <taxon>Actinomortierella</taxon>
    </lineage>
</organism>
<name>A0A9P6PL04_9FUNG</name>
<feature type="compositionally biased region" description="Basic and acidic residues" evidence="1">
    <location>
        <begin position="1"/>
        <end position="16"/>
    </location>
</feature>
<feature type="region of interest" description="Disordered" evidence="1">
    <location>
        <begin position="1"/>
        <end position="83"/>
    </location>
</feature>
<keyword evidence="3" id="KW-1185">Reference proteome</keyword>
<protein>
    <submittedName>
        <fullName evidence="2">Uncharacterized protein</fullName>
    </submittedName>
</protein>
<feature type="compositionally biased region" description="Polar residues" evidence="1">
    <location>
        <begin position="116"/>
        <end position="128"/>
    </location>
</feature>
<gene>
    <name evidence="2" type="ORF">DFQ27_001294</name>
</gene>
<dbReference type="EMBL" id="JAAAJB010001415">
    <property type="protein sequence ID" value="KAG0248007.1"/>
    <property type="molecule type" value="Genomic_DNA"/>
</dbReference>
<evidence type="ECO:0000313" key="2">
    <source>
        <dbReference type="EMBL" id="KAG0248007.1"/>
    </source>
</evidence>
<dbReference type="Proteomes" id="UP000807716">
    <property type="component" value="Unassembled WGS sequence"/>
</dbReference>